<dbReference type="Pfam" id="PF13529">
    <property type="entry name" value="Peptidase_C39_2"/>
    <property type="match status" value="1"/>
</dbReference>
<feature type="signal peptide" evidence="1">
    <location>
        <begin position="1"/>
        <end position="24"/>
    </location>
</feature>
<dbReference type="InterPro" id="IPR039564">
    <property type="entry name" value="Peptidase_C39-like"/>
</dbReference>
<dbReference type="Gene3D" id="3.90.70.10">
    <property type="entry name" value="Cysteine proteinases"/>
    <property type="match status" value="1"/>
</dbReference>
<protein>
    <recommendedName>
        <fullName evidence="2">Peptidase C39-like domain-containing protein</fullName>
    </recommendedName>
</protein>
<comment type="caution">
    <text evidence="3">The sequence shown here is derived from an EMBL/GenBank/DDBJ whole genome shotgun (WGS) entry which is preliminary data.</text>
</comment>
<keyword evidence="1" id="KW-0732">Signal</keyword>
<name>A0A0G1FQH7_9BACT</name>
<accession>A0A0G1FQH7</accession>
<sequence length="702" mass="76993">MKKLLFLIFFCLFLVVLSSGDLSAAEGIAVSGFKYPRNRFALVSITGGLPPSHHYSDILYGKLRNSNNFGVSGVVSCPIKFEPFLLDILPGSLVDSNGNPRIDVFFGGISEDRNLTLTEAHELAKYIQAGGVVYISGMGGMKIIGPEYNLLFEELGINDRLSEIASFPGPGVQSSDPANTTPLTNGPFGVVGSLKHESFRNLQLFSLTGIAIGYNTSEYILAEGQFGKGYLSVTGGPLYINTVFGDNDNQKYFLNLFAMGCKESGEDEVVLNVPSIKQGLDPFYNNVPVWENFIYDSADLQTLGCGTTIAQCGCALTSANMIMAYYGINHGPDGSLINPESVNEYFSKNRQGTGNLYSSWGYSYGNFHWGRVDDYTALANRLYSNQAKLDQPVIENYDFNSLKSYINNNIPVILKVTRADGGIHWVVAKGYVGEDVIINDPVNPDPVSGSKTLADYNYSPHQSNSMVHYIETHSDFSSLEFVAPSSVQLLITGSNGEQTGYKDGLILENIPNSEYFFDESYDTTGNGVNSLNIYTPEKGKYILDVISSNEDCSLTVYSSNINADSEFQINNYLCNKGTKFQYDPSDVISLRQIIDIDARPYKSINLLVSHSKSLVDLAIFSSSVFDATKIDNQSLRLGKTGHEDSLKFCLKSRDLNRDGLLDMRCFFENELLGVGEGDTEIILPGKTIEGVSFVGVSELEVK</sequence>
<dbReference type="Proteomes" id="UP000034090">
    <property type="component" value="Unassembled WGS sequence"/>
</dbReference>
<dbReference type="STRING" id="1618578.UV74_C0013G0408"/>
<organism evidence="3 4">
    <name type="scientific">Candidatus Woesebacteria bacterium GW2011_GWB1_43_14</name>
    <dbReference type="NCBI Taxonomy" id="1618578"/>
    <lineage>
        <taxon>Bacteria</taxon>
        <taxon>Candidatus Woeseibacteriota</taxon>
    </lineage>
</organism>
<proteinExistence type="predicted"/>
<dbReference type="AlphaFoldDB" id="A0A0G1FQH7"/>
<feature type="chain" id="PRO_5002537125" description="Peptidase C39-like domain-containing protein" evidence="1">
    <location>
        <begin position="25"/>
        <end position="702"/>
    </location>
</feature>
<gene>
    <name evidence="3" type="ORF">UV74_C0013G0408</name>
</gene>
<evidence type="ECO:0000313" key="4">
    <source>
        <dbReference type="Proteomes" id="UP000034090"/>
    </source>
</evidence>
<reference evidence="3 4" key="1">
    <citation type="journal article" date="2015" name="Nature">
        <title>rRNA introns, odd ribosomes, and small enigmatic genomes across a large radiation of phyla.</title>
        <authorList>
            <person name="Brown C.T."/>
            <person name="Hug L.A."/>
            <person name="Thomas B.C."/>
            <person name="Sharon I."/>
            <person name="Castelle C.J."/>
            <person name="Singh A."/>
            <person name="Wilkins M.J."/>
            <person name="Williams K.H."/>
            <person name="Banfield J.F."/>
        </authorList>
    </citation>
    <scope>NUCLEOTIDE SEQUENCE [LARGE SCALE GENOMIC DNA]</scope>
</reference>
<evidence type="ECO:0000259" key="2">
    <source>
        <dbReference type="Pfam" id="PF13529"/>
    </source>
</evidence>
<evidence type="ECO:0000256" key="1">
    <source>
        <dbReference type="SAM" id="SignalP"/>
    </source>
</evidence>
<feature type="domain" description="Peptidase C39-like" evidence="2">
    <location>
        <begin position="310"/>
        <end position="441"/>
    </location>
</feature>
<evidence type="ECO:0000313" key="3">
    <source>
        <dbReference type="EMBL" id="KKS97286.1"/>
    </source>
</evidence>
<dbReference type="EMBL" id="LCFQ01000013">
    <property type="protein sequence ID" value="KKS97286.1"/>
    <property type="molecule type" value="Genomic_DNA"/>
</dbReference>